<keyword evidence="3" id="KW-0418">Kinase</keyword>
<feature type="binding site" evidence="3">
    <location>
        <position position="313"/>
    </location>
    <ligand>
        <name>substrate</name>
    </ligand>
</feature>
<dbReference type="GO" id="GO:0004764">
    <property type="term" value="F:shikimate 3-dehydrogenase (NADP+) activity"/>
    <property type="evidence" value="ECO:0007669"/>
    <property type="project" value="InterPro"/>
</dbReference>
<comment type="function">
    <text evidence="3">Catalyzes the specific phosphorylation of the 3-hydroxyl group of shikimic acid using ATP as a cosubstrate.</text>
</comment>
<feature type="binding site" evidence="3">
    <location>
        <position position="289"/>
    </location>
    <ligand>
        <name>substrate</name>
    </ligand>
</feature>
<dbReference type="CDD" id="cd00464">
    <property type="entry name" value="SK"/>
    <property type="match status" value="1"/>
</dbReference>
<dbReference type="PRINTS" id="PR01100">
    <property type="entry name" value="SHIKIMTKNASE"/>
</dbReference>
<accession>A0A9D1L2P2</accession>
<evidence type="ECO:0000313" key="5">
    <source>
        <dbReference type="EMBL" id="HIU21068.1"/>
    </source>
</evidence>
<dbReference type="SUPFAM" id="SSF52540">
    <property type="entry name" value="P-loop containing nucleoside triphosphate hydrolases"/>
    <property type="match status" value="1"/>
</dbReference>
<proteinExistence type="inferred from homology"/>
<comment type="pathway">
    <text evidence="3">Metabolic intermediate biosynthesis; chorismate biosynthesis; chorismate from D-erythrose 4-phosphate and phosphoenolpyruvate: step 5/7.</text>
</comment>
<dbReference type="GO" id="GO:0019632">
    <property type="term" value="P:shikimate metabolic process"/>
    <property type="evidence" value="ECO:0007669"/>
    <property type="project" value="TreeGrafter"/>
</dbReference>
<sequence length="419" mass="45321">MKIGLIGNPLGHSFSPRLHAAFGTADYELRPLESRELEKFFAVRDFRGINVTIPYKRDVIPFLDELHESARICDAVNTVVNRGGRLTGYNTDAYGMNFAMNCAGIHLAGKHVLVLGSGGTSHTACALAKREGAASVTVVSRSGEVNYSNVADRRETQVVINTTPVGMFPNAAAAPLDLGIFPALEGVFDAVFNPLRTRLVMQAQAMGFPAGSGLLMLTAQAKAANMLFRGGEYSEPAPDSAEGKEILKVWRALTRDLTDIVLVGMPSSGKNTLGEIVAEKLSRPFFDTDALIVSRTGKDIPTIFRERGEEGFREEERAVVAECAAKTGAVIATGGGAPLSEENRLNLKSNGFVVFCDRDTDKLETAGRPLSRDRETLVKMREARLPVYTAFADAEVCNDGAPEECAEKITEKFDENFGH</sequence>
<reference evidence="5" key="2">
    <citation type="journal article" date="2021" name="PeerJ">
        <title>Extensive microbial diversity within the chicken gut microbiome revealed by metagenomics and culture.</title>
        <authorList>
            <person name="Gilroy R."/>
            <person name="Ravi A."/>
            <person name="Getino M."/>
            <person name="Pursley I."/>
            <person name="Horton D.L."/>
            <person name="Alikhan N.F."/>
            <person name="Baker D."/>
            <person name="Gharbi K."/>
            <person name="Hall N."/>
            <person name="Watson M."/>
            <person name="Adriaenssens E.M."/>
            <person name="Foster-Nyarko E."/>
            <person name="Jarju S."/>
            <person name="Secka A."/>
            <person name="Antonio M."/>
            <person name="Oren A."/>
            <person name="Chaudhuri R.R."/>
            <person name="La Ragione R."/>
            <person name="Hildebrand F."/>
            <person name="Pallen M.J."/>
        </authorList>
    </citation>
    <scope>NUCLEOTIDE SEQUENCE</scope>
    <source>
        <strain evidence="5">1063</strain>
    </source>
</reference>
<feature type="binding site" evidence="3">
    <location>
        <position position="335"/>
    </location>
    <ligand>
        <name>substrate</name>
    </ligand>
</feature>
<comment type="subunit">
    <text evidence="3">Monomer.</text>
</comment>
<comment type="pathway">
    <text evidence="1">Metabolic intermediate biosynthesis; chorismate biosynthesis; chorismate from D-erythrose 4-phosphate and phosphoenolpyruvate: step 4/7.</text>
</comment>
<feature type="binding site" evidence="3">
    <location>
        <begin position="267"/>
        <end position="272"/>
    </location>
    <ligand>
        <name>ATP</name>
        <dbReference type="ChEBI" id="CHEBI:30616"/>
    </ligand>
</feature>
<dbReference type="InterPro" id="IPR046346">
    <property type="entry name" value="Aminoacid_DH-like_N_sf"/>
</dbReference>
<dbReference type="InterPro" id="IPR031322">
    <property type="entry name" value="Shikimate/glucono_kinase"/>
</dbReference>
<comment type="similarity">
    <text evidence="3">Belongs to the shikimate kinase family.</text>
</comment>
<dbReference type="GO" id="GO:0005737">
    <property type="term" value="C:cytoplasm"/>
    <property type="evidence" value="ECO:0007669"/>
    <property type="project" value="UniProtKB-SubCell"/>
</dbReference>
<keyword evidence="3" id="KW-0808">Transferase</keyword>
<dbReference type="GO" id="GO:0009423">
    <property type="term" value="P:chorismate biosynthetic process"/>
    <property type="evidence" value="ECO:0007669"/>
    <property type="project" value="UniProtKB-UniRule"/>
</dbReference>
<dbReference type="PANTHER" id="PTHR21089">
    <property type="entry name" value="SHIKIMATE DEHYDROGENASE"/>
    <property type="match status" value="1"/>
</dbReference>
<keyword evidence="3" id="KW-0963">Cytoplasm</keyword>
<dbReference type="InterPro" id="IPR022893">
    <property type="entry name" value="Shikimate_DH_fam"/>
</dbReference>
<keyword evidence="3" id="KW-0067">ATP-binding</keyword>
<dbReference type="EMBL" id="DVMN01000042">
    <property type="protein sequence ID" value="HIU21068.1"/>
    <property type="molecule type" value="Genomic_DNA"/>
</dbReference>
<dbReference type="SUPFAM" id="SSF53223">
    <property type="entry name" value="Aminoacid dehydrogenase-like, N-terminal domain"/>
    <property type="match status" value="1"/>
</dbReference>
<dbReference type="AlphaFoldDB" id="A0A9D1L2P2"/>
<dbReference type="Gene3D" id="3.40.50.300">
    <property type="entry name" value="P-loop containing nucleotide triphosphate hydrolases"/>
    <property type="match status" value="1"/>
</dbReference>
<organism evidence="5 6">
    <name type="scientific">Candidatus Limadaptatus stercorigallinarum</name>
    <dbReference type="NCBI Taxonomy" id="2840845"/>
    <lineage>
        <taxon>Bacteria</taxon>
        <taxon>Bacillati</taxon>
        <taxon>Bacillota</taxon>
        <taxon>Clostridia</taxon>
        <taxon>Eubacteriales</taxon>
        <taxon>Candidatus Limadaptatus</taxon>
    </lineage>
</organism>
<keyword evidence="2 3" id="KW-0057">Aromatic amino acid biosynthesis</keyword>
<dbReference type="Gene3D" id="3.40.50.10860">
    <property type="entry name" value="Leucine Dehydrogenase, chain A, domain 1"/>
    <property type="match status" value="1"/>
</dbReference>
<dbReference type="GO" id="GO:0008652">
    <property type="term" value="P:amino acid biosynthetic process"/>
    <property type="evidence" value="ECO:0007669"/>
    <property type="project" value="UniProtKB-KW"/>
</dbReference>
<dbReference type="InterPro" id="IPR013708">
    <property type="entry name" value="Shikimate_DH-bd_N"/>
</dbReference>
<reference evidence="5" key="1">
    <citation type="submission" date="2020-10" db="EMBL/GenBank/DDBJ databases">
        <authorList>
            <person name="Gilroy R."/>
        </authorList>
    </citation>
    <scope>NUCLEOTIDE SEQUENCE</scope>
    <source>
        <strain evidence="5">1063</strain>
    </source>
</reference>
<protein>
    <recommendedName>
        <fullName evidence="3">Shikimate kinase</fullName>
        <shortName evidence="3">SK</shortName>
        <ecNumber evidence="3">2.7.1.71</ecNumber>
    </recommendedName>
</protein>
<dbReference type="PANTHER" id="PTHR21089:SF1">
    <property type="entry name" value="BIFUNCTIONAL 3-DEHYDROQUINATE DEHYDRATASE_SHIKIMATE DEHYDROGENASE, CHLOROPLASTIC"/>
    <property type="match status" value="1"/>
</dbReference>
<evidence type="ECO:0000256" key="2">
    <source>
        <dbReference type="ARBA" id="ARBA00023141"/>
    </source>
</evidence>
<feature type="domain" description="Shikimate dehydrogenase substrate binding N-terminal" evidence="4">
    <location>
        <begin position="5"/>
        <end position="79"/>
    </location>
</feature>
<evidence type="ECO:0000259" key="4">
    <source>
        <dbReference type="Pfam" id="PF08501"/>
    </source>
</evidence>
<comment type="cofactor">
    <cofactor evidence="3">
        <name>Mg(2+)</name>
        <dbReference type="ChEBI" id="CHEBI:18420"/>
    </cofactor>
    <text evidence="3">Binds 1 Mg(2+) ion per subunit.</text>
</comment>
<dbReference type="Proteomes" id="UP000824088">
    <property type="component" value="Unassembled WGS sequence"/>
</dbReference>
<dbReference type="HAMAP" id="MF_00109">
    <property type="entry name" value="Shikimate_kinase"/>
    <property type="match status" value="1"/>
</dbReference>
<dbReference type="GO" id="GO:0004765">
    <property type="term" value="F:shikimate kinase activity"/>
    <property type="evidence" value="ECO:0007669"/>
    <property type="project" value="UniProtKB-UniRule"/>
</dbReference>
<comment type="catalytic activity">
    <reaction evidence="3">
        <text>shikimate + ATP = 3-phosphoshikimate + ADP + H(+)</text>
        <dbReference type="Rhea" id="RHEA:13121"/>
        <dbReference type="ChEBI" id="CHEBI:15378"/>
        <dbReference type="ChEBI" id="CHEBI:30616"/>
        <dbReference type="ChEBI" id="CHEBI:36208"/>
        <dbReference type="ChEBI" id="CHEBI:145989"/>
        <dbReference type="ChEBI" id="CHEBI:456216"/>
        <dbReference type="EC" id="2.7.1.71"/>
    </reaction>
</comment>
<comment type="subcellular location">
    <subcellularLocation>
        <location evidence="3">Cytoplasm</location>
    </subcellularLocation>
</comment>
<keyword evidence="3" id="KW-0460">Magnesium</keyword>
<dbReference type="InterPro" id="IPR027417">
    <property type="entry name" value="P-loop_NTPase"/>
</dbReference>
<dbReference type="Pfam" id="PF01202">
    <property type="entry name" value="SKI"/>
    <property type="match status" value="1"/>
</dbReference>
<dbReference type="SUPFAM" id="SSF51735">
    <property type="entry name" value="NAD(P)-binding Rossmann-fold domains"/>
    <property type="match status" value="1"/>
</dbReference>
<keyword evidence="3" id="KW-0479">Metal-binding</keyword>
<name>A0A9D1L2P2_9FIRM</name>
<keyword evidence="3" id="KW-0547">Nucleotide-binding</keyword>
<dbReference type="EC" id="2.7.1.71" evidence="3"/>
<evidence type="ECO:0000256" key="1">
    <source>
        <dbReference type="ARBA" id="ARBA00004871"/>
    </source>
</evidence>
<evidence type="ECO:0000313" key="6">
    <source>
        <dbReference type="Proteomes" id="UP000824088"/>
    </source>
</evidence>
<dbReference type="Gene3D" id="3.40.50.720">
    <property type="entry name" value="NAD(P)-binding Rossmann-like Domain"/>
    <property type="match status" value="1"/>
</dbReference>
<dbReference type="GO" id="GO:0000287">
    <property type="term" value="F:magnesium ion binding"/>
    <property type="evidence" value="ECO:0007669"/>
    <property type="project" value="UniProtKB-UniRule"/>
</dbReference>
<keyword evidence="3" id="KW-0028">Amino-acid biosynthesis</keyword>
<comment type="caution">
    <text evidence="5">The sequence shown here is derived from an EMBL/GenBank/DDBJ whole genome shotgun (WGS) entry which is preliminary data.</text>
</comment>
<evidence type="ECO:0000256" key="3">
    <source>
        <dbReference type="HAMAP-Rule" id="MF_00109"/>
    </source>
</evidence>
<dbReference type="GO" id="GO:0009073">
    <property type="term" value="P:aromatic amino acid family biosynthetic process"/>
    <property type="evidence" value="ECO:0007669"/>
    <property type="project" value="UniProtKB-KW"/>
</dbReference>
<comment type="caution">
    <text evidence="3">Lacks conserved residue(s) required for the propagation of feature annotation.</text>
</comment>
<feature type="binding site" evidence="3">
    <location>
        <position position="368"/>
    </location>
    <ligand>
        <name>ATP</name>
        <dbReference type="ChEBI" id="CHEBI:30616"/>
    </ligand>
</feature>
<gene>
    <name evidence="3" type="primary">aroK</name>
    <name evidence="5" type="ORF">IAD51_02355</name>
</gene>
<dbReference type="InterPro" id="IPR036291">
    <property type="entry name" value="NAD(P)-bd_dom_sf"/>
</dbReference>
<dbReference type="Pfam" id="PF08501">
    <property type="entry name" value="Shikimate_dh_N"/>
    <property type="match status" value="1"/>
</dbReference>
<dbReference type="InterPro" id="IPR000623">
    <property type="entry name" value="Shikimate_kinase/TSH1"/>
</dbReference>
<dbReference type="GO" id="GO:0005524">
    <property type="term" value="F:ATP binding"/>
    <property type="evidence" value="ECO:0007669"/>
    <property type="project" value="UniProtKB-UniRule"/>
</dbReference>
<feature type="binding site" evidence="3">
    <location>
        <position position="384"/>
    </location>
    <ligand>
        <name>substrate</name>
    </ligand>
</feature>